<gene>
    <name evidence="1" type="ORF">Forpe1208_v005211</name>
</gene>
<organism evidence="1 2">
    <name type="scientific">Fusarium oxysporum f. sp. rapae</name>
    <dbReference type="NCBI Taxonomy" id="485398"/>
    <lineage>
        <taxon>Eukaryota</taxon>
        <taxon>Fungi</taxon>
        <taxon>Dikarya</taxon>
        <taxon>Ascomycota</taxon>
        <taxon>Pezizomycotina</taxon>
        <taxon>Sordariomycetes</taxon>
        <taxon>Hypocreomycetidae</taxon>
        <taxon>Hypocreales</taxon>
        <taxon>Nectriaceae</taxon>
        <taxon>Fusarium</taxon>
        <taxon>Fusarium oxysporum species complex</taxon>
    </lineage>
</organism>
<name>A0A8J5P337_FUSOX</name>
<reference evidence="1" key="1">
    <citation type="submission" date="2021-04" db="EMBL/GenBank/DDBJ databases">
        <title>First draft genome resource for Brassicaceae pathogens Fusarium oxysporum f. sp. raphani and Fusarium oxysporum f. sp. rapae.</title>
        <authorList>
            <person name="Asai S."/>
        </authorList>
    </citation>
    <scope>NUCLEOTIDE SEQUENCE</scope>
    <source>
        <strain evidence="1">Tf1208</strain>
    </source>
</reference>
<evidence type="ECO:0000313" key="1">
    <source>
        <dbReference type="EMBL" id="KAG7417908.1"/>
    </source>
</evidence>
<proteinExistence type="predicted"/>
<dbReference type="EMBL" id="JAELUQ010000003">
    <property type="protein sequence ID" value="KAG7417908.1"/>
    <property type="molecule type" value="Genomic_DNA"/>
</dbReference>
<protein>
    <submittedName>
        <fullName evidence="1">Uncharacterized protein</fullName>
    </submittedName>
</protein>
<dbReference type="AlphaFoldDB" id="A0A8J5P337"/>
<comment type="caution">
    <text evidence="1">The sequence shown here is derived from an EMBL/GenBank/DDBJ whole genome shotgun (WGS) entry which is preliminary data.</text>
</comment>
<sequence>MAVVIVLVGTVELSVPREVTVVVTTLHTRAVVGVVELEMKDPDPIKVLVVLLTHHLGLVVRMARAFMPPEDMIAIAENKGMKVMQTMTIRNSDNIKVMEMVMVVNDMDRTAPVIAATVMGLWPNNLVPGNKKSL</sequence>
<evidence type="ECO:0000313" key="2">
    <source>
        <dbReference type="Proteomes" id="UP000694050"/>
    </source>
</evidence>
<dbReference type="Proteomes" id="UP000694050">
    <property type="component" value="Unassembled WGS sequence"/>
</dbReference>
<accession>A0A8J5P337</accession>